<name>A0A1G9X6S5_9FLAO</name>
<protein>
    <submittedName>
        <fullName evidence="2">Uncharacterized ACR, YkgG family COG1556</fullName>
    </submittedName>
</protein>
<dbReference type="InterPro" id="IPR037171">
    <property type="entry name" value="NagB/RpiA_transferase-like"/>
</dbReference>
<dbReference type="STRING" id="192904.SAMN04488514_11741"/>
<dbReference type="InterPro" id="IPR024185">
    <property type="entry name" value="FTHF_cligase-like_sf"/>
</dbReference>
<dbReference type="SUPFAM" id="SSF100950">
    <property type="entry name" value="NagB/RpiA/CoA transferase-like"/>
    <property type="match status" value="1"/>
</dbReference>
<sequence>MFFNKERINLAGLLIIQMGLFDKLFGGGKKKVSRETSETRGVHMPDLDLPVDEKFTIHFRKNGGKFIYCDSFAEVSQALKNIVKENDWQDYPFFVMDPKLENKFSKENLSFVNSAKNSEVFFTTCEHLIAQNGSILVCSNQLHEKKLYELPDNIIVFSTTSQLVESIGEGLKIIKRKYGHNIPANITTLKHFQATNENSDDFLTYGSSSKNLYLLLLEDL</sequence>
<dbReference type="InterPro" id="IPR003741">
    <property type="entry name" value="LUD_dom"/>
</dbReference>
<dbReference type="Pfam" id="PF02589">
    <property type="entry name" value="LUD_dom"/>
    <property type="match status" value="1"/>
</dbReference>
<keyword evidence="3" id="KW-1185">Reference proteome</keyword>
<evidence type="ECO:0000313" key="3">
    <source>
        <dbReference type="Proteomes" id="UP000199440"/>
    </source>
</evidence>
<organism evidence="2 3">
    <name type="scientific">Kriegella aquimaris</name>
    <dbReference type="NCBI Taxonomy" id="192904"/>
    <lineage>
        <taxon>Bacteria</taxon>
        <taxon>Pseudomonadati</taxon>
        <taxon>Bacteroidota</taxon>
        <taxon>Flavobacteriia</taxon>
        <taxon>Flavobacteriales</taxon>
        <taxon>Flavobacteriaceae</taxon>
        <taxon>Kriegella</taxon>
    </lineage>
</organism>
<dbReference type="Gene3D" id="3.40.50.10420">
    <property type="entry name" value="NagB/RpiA/CoA transferase-like"/>
    <property type="match status" value="1"/>
</dbReference>
<evidence type="ECO:0000259" key="1">
    <source>
        <dbReference type="Pfam" id="PF02589"/>
    </source>
</evidence>
<accession>A0A1G9X6S5</accession>
<gene>
    <name evidence="2" type="ORF">SAMN04488514_11741</name>
</gene>
<proteinExistence type="predicted"/>
<feature type="domain" description="LUD" evidence="1">
    <location>
        <begin position="53"/>
        <end position="190"/>
    </location>
</feature>
<evidence type="ECO:0000313" key="2">
    <source>
        <dbReference type="EMBL" id="SDM92412.1"/>
    </source>
</evidence>
<dbReference type="AlphaFoldDB" id="A0A1G9X6S5"/>
<dbReference type="EMBL" id="FNGV01000017">
    <property type="protein sequence ID" value="SDM92412.1"/>
    <property type="molecule type" value="Genomic_DNA"/>
</dbReference>
<reference evidence="2 3" key="1">
    <citation type="submission" date="2016-10" db="EMBL/GenBank/DDBJ databases">
        <authorList>
            <person name="de Groot N.N."/>
        </authorList>
    </citation>
    <scope>NUCLEOTIDE SEQUENCE [LARGE SCALE GENOMIC DNA]</scope>
    <source>
        <strain evidence="2 3">DSM 19886</strain>
    </source>
</reference>
<dbReference type="Proteomes" id="UP000199440">
    <property type="component" value="Unassembled WGS sequence"/>
</dbReference>